<evidence type="ECO:0000256" key="2">
    <source>
        <dbReference type="ARBA" id="ARBA00023002"/>
    </source>
</evidence>
<dbReference type="InterPro" id="IPR002569">
    <property type="entry name" value="Met_Sox_Rdtase_MsrA_dom"/>
</dbReference>
<proteinExistence type="predicted"/>
<comment type="caution">
    <text evidence="6">The sequence shown here is derived from an EMBL/GenBank/DDBJ whole genome shotgun (WGS) entry which is preliminary data.</text>
</comment>
<dbReference type="EC" id="1.8.4.11" evidence="1"/>
<evidence type="ECO:0000313" key="7">
    <source>
        <dbReference type="Proteomes" id="UP000289859"/>
    </source>
</evidence>
<evidence type="ECO:0000256" key="1">
    <source>
        <dbReference type="ARBA" id="ARBA00012502"/>
    </source>
</evidence>
<dbReference type="Pfam" id="PF01625">
    <property type="entry name" value="PMSR"/>
    <property type="match status" value="1"/>
</dbReference>
<dbReference type="InterPro" id="IPR036509">
    <property type="entry name" value="Met_Sox_Rdtase_MsrA_sf"/>
</dbReference>
<name>A0A4Q0NPC2_9FLAO</name>
<feature type="domain" description="Peptide methionine sulphoxide reductase MsrA" evidence="5">
    <location>
        <begin position="7"/>
        <end position="143"/>
    </location>
</feature>
<dbReference type="OrthoDB" id="4174719at2"/>
<accession>A0A4Q0NPC2</accession>
<evidence type="ECO:0000256" key="4">
    <source>
        <dbReference type="ARBA" id="ARBA00048782"/>
    </source>
</evidence>
<protein>
    <recommendedName>
        <fullName evidence="1">peptide-methionine (S)-S-oxide reductase</fullName>
        <ecNumber evidence="1">1.8.4.11</ecNumber>
    </recommendedName>
</protein>
<evidence type="ECO:0000256" key="3">
    <source>
        <dbReference type="ARBA" id="ARBA00047806"/>
    </source>
</evidence>
<gene>
    <name evidence="6" type="ORF">DSM02_3954</name>
</gene>
<dbReference type="SUPFAM" id="SSF55068">
    <property type="entry name" value="Peptide methionine sulfoxide reductase"/>
    <property type="match status" value="1"/>
</dbReference>
<evidence type="ECO:0000259" key="5">
    <source>
        <dbReference type="Pfam" id="PF01625"/>
    </source>
</evidence>
<comment type="catalytic activity">
    <reaction evidence="4">
        <text>[thioredoxin]-disulfide + L-methionine + H2O = L-methionine (S)-S-oxide + [thioredoxin]-dithiol</text>
        <dbReference type="Rhea" id="RHEA:19993"/>
        <dbReference type="Rhea" id="RHEA-COMP:10698"/>
        <dbReference type="Rhea" id="RHEA-COMP:10700"/>
        <dbReference type="ChEBI" id="CHEBI:15377"/>
        <dbReference type="ChEBI" id="CHEBI:29950"/>
        <dbReference type="ChEBI" id="CHEBI:50058"/>
        <dbReference type="ChEBI" id="CHEBI:57844"/>
        <dbReference type="ChEBI" id="CHEBI:58772"/>
        <dbReference type="EC" id="1.8.4.11"/>
    </reaction>
</comment>
<dbReference type="Proteomes" id="UP000289859">
    <property type="component" value="Unassembled WGS sequence"/>
</dbReference>
<dbReference type="RefSeq" id="WP_128767135.1">
    <property type="nucleotide sequence ID" value="NZ_JBHUOO010000017.1"/>
</dbReference>
<dbReference type="EMBL" id="QOVK01000032">
    <property type="protein sequence ID" value="RXG12108.1"/>
    <property type="molecule type" value="Genomic_DNA"/>
</dbReference>
<organism evidence="6 7">
    <name type="scientific">Leeuwenhoekiella polynyae</name>
    <dbReference type="NCBI Taxonomy" id="1550906"/>
    <lineage>
        <taxon>Bacteria</taxon>
        <taxon>Pseudomonadati</taxon>
        <taxon>Bacteroidota</taxon>
        <taxon>Flavobacteriia</taxon>
        <taxon>Flavobacteriales</taxon>
        <taxon>Flavobacteriaceae</taxon>
        <taxon>Leeuwenhoekiella</taxon>
    </lineage>
</organism>
<reference evidence="6 7" key="1">
    <citation type="submission" date="2018-07" db="EMBL/GenBank/DDBJ databases">
        <title>Leeuwenhoekiella genomics.</title>
        <authorList>
            <person name="Tahon G."/>
            <person name="Willems A."/>
        </authorList>
    </citation>
    <scope>NUCLEOTIDE SEQUENCE [LARGE SCALE GENOMIC DNA]</scope>
    <source>
        <strain evidence="6 7">LMG 29608</strain>
    </source>
</reference>
<sequence>MGKRLQKIALGGGCHWCTEAVFQSLKGVKQVEQGYVTSTGENTEFSEAVIVHFNPEVITLTMLIEIHLHTHKSTSAHSFRTKYRSAIYTYSEAQERESQFILKKLQQDFEKPLITQILPFSSFKASRDSLLNYYYCNPEKPFCEIYINPKLSLLKKQFSEYFTNKDLLYVKRG</sequence>
<dbReference type="PANTHER" id="PTHR43774:SF1">
    <property type="entry name" value="PEPTIDE METHIONINE SULFOXIDE REDUCTASE MSRA 2"/>
    <property type="match status" value="1"/>
</dbReference>
<dbReference type="Gene3D" id="3.30.1060.10">
    <property type="entry name" value="Peptide methionine sulphoxide reductase MsrA"/>
    <property type="match status" value="1"/>
</dbReference>
<keyword evidence="7" id="KW-1185">Reference proteome</keyword>
<comment type="catalytic activity">
    <reaction evidence="3">
        <text>L-methionyl-[protein] + [thioredoxin]-disulfide + H2O = L-methionyl-(S)-S-oxide-[protein] + [thioredoxin]-dithiol</text>
        <dbReference type="Rhea" id="RHEA:14217"/>
        <dbReference type="Rhea" id="RHEA-COMP:10698"/>
        <dbReference type="Rhea" id="RHEA-COMP:10700"/>
        <dbReference type="Rhea" id="RHEA-COMP:12313"/>
        <dbReference type="Rhea" id="RHEA-COMP:12315"/>
        <dbReference type="ChEBI" id="CHEBI:15377"/>
        <dbReference type="ChEBI" id="CHEBI:16044"/>
        <dbReference type="ChEBI" id="CHEBI:29950"/>
        <dbReference type="ChEBI" id="CHEBI:44120"/>
        <dbReference type="ChEBI" id="CHEBI:50058"/>
        <dbReference type="EC" id="1.8.4.11"/>
    </reaction>
</comment>
<dbReference type="AlphaFoldDB" id="A0A4Q0NPC2"/>
<keyword evidence="2" id="KW-0560">Oxidoreductase</keyword>
<evidence type="ECO:0000313" key="6">
    <source>
        <dbReference type="EMBL" id="RXG12108.1"/>
    </source>
</evidence>
<dbReference type="PANTHER" id="PTHR43774">
    <property type="entry name" value="PEPTIDE METHIONINE SULFOXIDE REDUCTASE"/>
    <property type="match status" value="1"/>
</dbReference>
<dbReference type="GO" id="GO:0008113">
    <property type="term" value="F:peptide-methionine (S)-S-oxide reductase activity"/>
    <property type="evidence" value="ECO:0007669"/>
    <property type="project" value="UniProtKB-EC"/>
</dbReference>